<dbReference type="RefSeq" id="WP_189999939.1">
    <property type="nucleotide sequence ID" value="NZ_BNCB01000042.1"/>
</dbReference>
<evidence type="ECO:0000313" key="3">
    <source>
        <dbReference type="Proteomes" id="UP000646738"/>
    </source>
</evidence>
<sequence>MKRRLQRIAVASGLAVSVVVVPVAVAAPAQANTSQCVNYLYSKGYVIGPKVKKNCKKAASDFWYLDDARRNLRKLGVKKKHAERAVQYAYFG</sequence>
<keyword evidence="1" id="KW-0732">Signal</keyword>
<feature type="chain" id="PRO_5047086234" evidence="1">
    <location>
        <begin position="27"/>
        <end position="92"/>
    </location>
</feature>
<feature type="signal peptide" evidence="1">
    <location>
        <begin position="1"/>
        <end position="26"/>
    </location>
</feature>
<keyword evidence="3" id="KW-1185">Reference proteome</keyword>
<accession>A0ABQ3RDJ6</accession>
<evidence type="ECO:0000256" key="1">
    <source>
        <dbReference type="SAM" id="SignalP"/>
    </source>
</evidence>
<evidence type="ECO:0000313" key="2">
    <source>
        <dbReference type="EMBL" id="GHI53906.1"/>
    </source>
</evidence>
<proteinExistence type="predicted"/>
<name>A0ABQ3RDJ6_STRRR</name>
<protein>
    <submittedName>
        <fullName evidence="2">Uncharacterized protein</fullName>
    </submittedName>
</protein>
<gene>
    <name evidence="2" type="ORF">Srubr_37520</name>
</gene>
<dbReference type="Proteomes" id="UP000646738">
    <property type="component" value="Unassembled WGS sequence"/>
</dbReference>
<reference evidence="3" key="1">
    <citation type="submission" date="2023-07" db="EMBL/GenBank/DDBJ databases">
        <title>Whole genome shotgun sequence of Streptomyces achromogenes subsp. rubradiris NBRC 14000.</title>
        <authorList>
            <person name="Komaki H."/>
            <person name="Tamura T."/>
        </authorList>
    </citation>
    <scope>NUCLEOTIDE SEQUENCE [LARGE SCALE GENOMIC DNA]</scope>
    <source>
        <strain evidence="3">NBRC 14000</strain>
    </source>
</reference>
<dbReference type="EMBL" id="BNEA01000015">
    <property type="protein sequence ID" value="GHI53906.1"/>
    <property type="molecule type" value="Genomic_DNA"/>
</dbReference>
<organism evidence="2 3">
    <name type="scientific">Streptomyces rubradiris</name>
    <name type="common">Streptomyces achromogenes subsp. rubradiris</name>
    <dbReference type="NCBI Taxonomy" id="285531"/>
    <lineage>
        <taxon>Bacteria</taxon>
        <taxon>Bacillati</taxon>
        <taxon>Actinomycetota</taxon>
        <taxon>Actinomycetes</taxon>
        <taxon>Kitasatosporales</taxon>
        <taxon>Streptomycetaceae</taxon>
        <taxon>Streptomyces</taxon>
    </lineage>
</organism>
<comment type="caution">
    <text evidence="2">The sequence shown here is derived from an EMBL/GenBank/DDBJ whole genome shotgun (WGS) entry which is preliminary data.</text>
</comment>